<protein>
    <submittedName>
        <fullName evidence="3">BON domain-containing protein</fullName>
    </submittedName>
</protein>
<dbReference type="PANTHER" id="PTHR34606:SF16">
    <property type="entry name" value="BON DOMAIN-CONTAINING PROTEIN"/>
    <property type="match status" value="1"/>
</dbReference>
<dbReference type="Gene3D" id="3.30.1340.30">
    <property type="match status" value="1"/>
</dbReference>
<dbReference type="SMART" id="SM00749">
    <property type="entry name" value="BON"/>
    <property type="match status" value="1"/>
</dbReference>
<name>A0A7Z2ZSS8_9BURK</name>
<dbReference type="KEGG" id="mfy:HH212_12980"/>
<evidence type="ECO:0000313" key="4">
    <source>
        <dbReference type="Proteomes" id="UP000502415"/>
    </source>
</evidence>
<dbReference type="AlphaFoldDB" id="A0A7Z2ZSS8"/>
<dbReference type="InterPro" id="IPR014004">
    <property type="entry name" value="Transpt-assoc_nodulatn_dom_bac"/>
</dbReference>
<organism evidence="3 4">
    <name type="scientific">Massilia forsythiae</name>
    <dbReference type="NCBI Taxonomy" id="2728020"/>
    <lineage>
        <taxon>Bacteria</taxon>
        <taxon>Pseudomonadati</taxon>
        <taxon>Pseudomonadota</taxon>
        <taxon>Betaproteobacteria</taxon>
        <taxon>Burkholderiales</taxon>
        <taxon>Oxalobacteraceae</taxon>
        <taxon>Telluria group</taxon>
        <taxon>Massilia</taxon>
    </lineage>
</organism>
<feature type="chain" id="PRO_5031291378" evidence="1">
    <location>
        <begin position="19"/>
        <end position="341"/>
    </location>
</feature>
<gene>
    <name evidence="3" type="ORF">HH212_12980</name>
</gene>
<dbReference type="Proteomes" id="UP000502415">
    <property type="component" value="Chromosome"/>
</dbReference>
<keyword evidence="4" id="KW-1185">Reference proteome</keyword>
<accession>A0A7Z2ZSS8</accession>
<proteinExistence type="predicted"/>
<feature type="signal peptide" evidence="1">
    <location>
        <begin position="1"/>
        <end position="18"/>
    </location>
</feature>
<evidence type="ECO:0000256" key="1">
    <source>
        <dbReference type="SAM" id="SignalP"/>
    </source>
</evidence>
<feature type="domain" description="BON" evidence="2">
    <location>
        <begin position="274"/>
        <end position="341"/>
    </location>
</feature>
<dbReference type="RefSeq" id="WP_170202854.1">
    <property type="nucleotide sequence ID" value="NZ_CP051685.1"/>
</dbReference>
<dbReference type="InterPro" id="IPR051686">
    <property type="entry name" value="Lipoprotein_DolP"/>
</dbReference>
<evidence type="ECO:0000313" key="3">
    <source>
        <dbReference type="EMBL" id="QJE00823.1"/>
    </source>
</evidence>
<sequence length="341" mass="34819">MKTLIATLLATAAGASFAAPTAALNHDATAYREATQKSTADYQQAVAKCDALKGNDNEICMAEAKVVRTRAESNALAKYINTPARRERARTMLADDEYALAKERCDDKSGADKDACMNNAKSVRAAAVADAKADRTAAASGASGAGATASGGLVSGTDTRDPAKAAAVDKCAQAGTDAKTGCLIDTKPSPLRENAAAVADRTEAAAGNAADKTRAAAATAVDKTKEVAQTAVEKTRQVASTVAQKTETTVDRAGDATRQAAAGPVAAKARVAATDTALTTKVKAGLLKEPKLESLGIHVETEKGVVMLSGFVNSKDEAERALKVAQGVDGVANVKNAIQVK</sequence>
<evidence type="ECO:0000259" key="2">
    <source>
        <dbReference type="PROSITE" id="PS50914"/>
    </source>
</evidence>
<dbReference type="PANTHER" id="PTHR34606">
    <property type="entry name" value="BON DOMAIN-CONTAINING PROTEIN"/>
    <property type="match status" value="1"/>
</dbReference>
<dbReference type="InterPro" id="IPR007055">
    <property type="entry name" value="BON_dom"/>
</dbReference>
<keyword evidence="1" id="KW-0732">Signal</keyword>
<dbReference type="PROSITE" id="PS50914">
    <property type="entry name" value="BON"/>
    <property type="match status" value="1"/>
</dbReference>
<dbReference type="EMBL" id="CP051685">
    <property type="protein sequence ID" value="QJE00823.1"/>
    <property type="molecule type" value="Genomic_DNA"/>
</dbReference>
<reference evidence="3 4" key="1">
    <citation type="submission" date="2020-04" db="EMBL/GenBank/DDBJ databases">
        <title>Genome sequencing of novel species.</title>
        <authorList>
            <person name="Heo J."/>
            <person name="Kim S.-J."/>
            <person name="Kim J.-S."/>
            <person name="Hong S.-B."/>
            <person name="Kwon S.-W."/>
        </authorList>
    </citation>
    <scope>NUCLEOTIDE SEQUENCE [LARGE SCALE GENOMIC DNA]</scope>
    <source>
        <strain evidence="3 4">GN2-R2</strain>
    </source>
</reference>
<dbReference type="Pfam" id="PF04972">
    <property type="entry name" value="BON"/>
    <property type="match status" value="1"/>
</dbReference>